<organism evidence="14 15">
    <name type="scientific">Dendroctonus ponderosae</name>
    <name type="common">Mountain pine beetle</name>
    <dbReference type="NCBI Taxonomy" id="77166"/>
    <lineage>
        <taxon>Eukaryota</taxon>
        <taxon>Metazoa</taxon>
        <taxon>Ecdysozoa</taxon>
        <taxon>Arthropoda</taxon>
        <taxon>Hexapoda</taxon>
        <taxon>Insecta</taxon>
        <taxon>Pterygota</taxon>
        <taxon>Neoptera</taxon>
        <taxon>Endopterygota</taxon>
        <taxon>Coleoptera</taxon>
        <taxon>Polyphaga</taxon>
        <taxon>Cucujiformia</taxon>
        <taxon>Curculionidae</taxon>
        <taxon>Scolytinae</taxon>
        <taxon>Dendroctonus</taxon>
    </lineage>
</organism>
<keyword evidence="15" id="KW-1185">Reference proteome</keyword>
<feature type="transmembrane region" description="Helical" evidence="11">
    <location>
        <begin position="312"/>
        <end position="338"/>
    </location>
</feature>
<evidence type="ECO:0000256" key="3">
    <source>
        <dbReference type="ARBA" id="ARBA00022475"/>
    </source>
</evidence>
<keyword evidence="5 11" id="KW-1133">Transmembrane helix</keyword>
<evidence type="ECO:0000256" key="7">
    <source>
        <dbReference type="ARBA" id="ARBA00023136"/>
    </source>
</evidence>
<feature type="transmembrane region" description="Helical" evidence="11">
    <location>
        <begin position="150"/>
        <end position="167"/>
    </location>
</feature>
<dbReference type="SMART" id="SM00008">
    <property type="entry name" value="HormR"/>
    <property type="match status" value="1"/>
</dbReference>
<dbReference type="GO" id="GO:0017046">
    <property type="term" value="F:peptide hormone binding"/>
    <property type="evidence" value="ECO:0007669"/>
    <property type="project" value="TreeGrafter"/>
</dbReference>
<dbReference type="PANTHER" id="PTHR45620">
    <property type="entry name" value="PDF RECEPTOR-LIKE PROTEIN-RELATED"/>
    <property type="match status" value="1"/>
</dbReference>
<dbReference type="GO" id="GO:0005886">
    <property type="term" value="C:plasma membrane"/>
    <property type="evidence" value="ECO:0007669"/>
    <property type="project" value="UniProtKB-SubCell"/>
</dbReference>
<feature type="transmembrane region" description="Helical" evidence="11">
    <location>
        <begin position="246"/>
        <end position="265"/>
    </location>
</feature>
<dbReference type="GO" id="GO:0008528">
    <property type="term" value="F:G protein-coupled peptide receptor activity"/>
    <property type="evidence" value="ECO:0007669"/>
    <property type="project" value="TreeGrafter"/>
</dbReference>
<evidence type="ECO:0000256" key="4">
    <source>
        <dbReference type="ARBA" id="ARBA00022692"/>
    </source>
</evidence>
<dbReference type="PROSITE" id="PS00650">
    <property type="entry name" value="G_PROTEIN_RECEP_F2_2"/>
    <property type="match status" value="1"/>
</dbReference>
<dbReference type="PANTHER" id="PTHR45620:SF1">
    <property type="entry name" value="G-PROTEIN COUPLED RECEPTORS FAMILY 2 PROFILE 2 DOMAIN-CONTAINING PROTEIN"/>
    <property type="match status" value="1"/>
</dbReference>
<dbReference type="InterPro" id="IPR001879">
    <property type="entry name" value="GPCR_2_extracellular_dom"/>
</dbReference>
<dbReference type="Pfam" id="PF02793">
    <property type="entry name" value="HRM"/>
    <property type="match status" value="1"/>
</dbReference>
<feature type="transmembrane region" description="Helical" evidence="11">
    <location>
        <begin position="272"/>
        <end position="292"/>
    </location>
</feature>
<feature type="domain" description="G-protein coupled receptors family 2 profile 2" evidence="13">
    <location>
        <begin position="144"/>
        <end position="408"/>
    </location>
</feature>
<evidence type="ECO:0008006" key="16">
    <source>
        <dbReference type="Google" id="ProtNLM"/>
    </source>
</evidence>
<dbReference type="InterPro" id="IPR000832">
    <property type="entry name" value="GPCR_2_secretin-like"/>
</dbReference>
<dbReference type="EnsemblMetazoa" id="XM_019917326.1">
    <property type="protein sequence ID" value="XP_019772885.1"/>
    <property type="gene ID" value="LOC109546378"/>
</dbReference>
<dbReference type="CDD" id="cd15273">
    <property type="entry name" value="7tmB1_NPR_B7_insect-like"/>
    <property type="match status" value="1"/>
</dbReference>
<dbReference type="SUPFAM" id="SSF111418">
    <property type="entry name" value="Hormone receptor domain"/>
    <property type="match status" value="1"/>
</dbReference>
<dbReference type="Pfam" id="PF00002">
    <property type="entry name" value="7tm_2"/>
    <property type="match status" value="1"/>
</dbReference>
<dbReference type="PROSITE" id="PS50261">
    <property type="entry name" value="G_PROTEIN_RECEP_F2_4"/>
    <property type="match status" value="1"/>
</dbReference>
<comment type="subcellular location">
    <subcellularLocation>
        <location evidence="1">Cell membrane</location>
        <topology evidence="1">Multi-pass membrane protein</topology>
    </subcellularLocation>
</comment>
<dbReference type="Gene3D" id="4.10.1240.10">
    <property type="entry name" value="GPCR, family 2, extracellular hormone receptor domain"/>
    <property type="match status" value="1"/>
</dbReference>
<keyword evidence="10" id="KW-0807">Transducer</keyword>
<dbReference type="InterPro" id="IPR050332">
    <property type="entry name" value="GPCR_2"/>
</dbReference>
<dbReference type="SUPFAM" id="SSF81321">
    <property type="entry name" value="Family A G protein-coupled receptor-like"/>
    <property type="match status" value="1"/>
</dbReference>
<dbReference type="GO" id="GO:0007188">
    <property type="term" value="P:adenylate cyclase-modulating G protein-coupled receptor signaling pathway"/>
    <property type="evidence" value="ECO:0007669"/>
    <property type="project" value="TreeGrafter"/>
</dbReference>
<dbReference type="Gene3D" id="1.20.1070.10">
    <property type="entry name" value="Rhodopsin 7-helix transmembrane proteins"/>
    <property type="match status" value="1"/>
</dbReference>
<proteinExistence type="inferred from homology"/>
<evidence type="ECO:0000256" key="8">
    <source>
        <dbReference type="ARBA" id="ARBA00023170"/>
    </source>
</evidence>
<feature type="transmembrane region" description="Helical" evidence="11">
    <location>
        <begin position="359"/>
        <end position="379"/>
    </location>
</feature>
<keyword evidence="4 11" id="KW-0812">Transmembrane</keyword>
<protein>
    <recommendedName>
        <fullName evidence="16">G-protein coupled receptors family 2 profile 2 domain-containing protein</fullName>
    </recommendedName>
</protein>
<name>A0AAR5QI61_DENPD</name>
<accession>A0AAR5QI61</accession>
<keyword evidence="7 11" id="KW-0472">Membrane</keyword>
<keyword evidence="9" id="KW-0325">Glycoprotein</keyword>
<dbReference type="InterPro" id="IPR017981">
    <property type="entry name" value="GPCR_2-like_7TM"/>
</dbReference>
<sequence>MKSNNQHIKTVQHRLEKAANETRIECISKYSHELRLDTQNNPYIDPLTKKIMCPPYFDTIICWPPQLPNTTASTSCPSYVFGFSKIQNATRFCLETGQWLVNAKGMPFTNFSTCGNKTATVFVKEDLVSQMPTYDISEETVDLIMGISETGYAISLITLLIAFTIMFKIKKLHCARNILHMNLFASFILRSFMHIMKNSLFMDGLGLSKDIVERNGSNVFHVQADGNNFECKLIVSLVQYFTTANYSWILMEGLYLNNLILRALFTDSNKNLIYYITFGWGLPLLVVVPWVIARILFDDTLCWTTNDNFEVFLIIIIPTFTSVLVNLVLFVIISVVLYNKLKSPINEDSRRYLKWAKSTLVLVPLFGVNYAIFLIFYFLNEQTIWMVGDALFGSFQGFFVAILYCFLNGEVKAEIKPYMSTVLVFLATNCVTKHCFPSREKYLSSAVGRQSVCTTMSCSSLYNNGVCHRNSKTKFDQLSKIKLSNLHEDNSKELFIPNGVRHSVPKTGSVGHYVPNLTFIHGRYPMNATTNFDTSANDTRPHHYSQNLPTCEEEVCMLEDSKKPQDMNTN</sequence>
<evidence type="ECO:0000256" key="9">
    <source>
        <dbReference type="ARBA" id="ARBA00023180"/>
    </source>
</evidence>
<dbReference type="GeneID" id="109546378"/>
<keyword evidence="3" id="KW-1003">Cell membrane</keyword>
<evidence type="ECO:0000259" key="13">
    <source>
        <dbReference type="PROSITE" id="PS50261"/>
    </source>
</evidence>
<evidence type="ECO:0000256" key="11">
    <source>
        <dbReference type="SAM" id="Phobius"/>
    </source>
</evidence>
<reference evidence="14" key="2">
    <citation type="submission" date="2024-08" db="UniProtKB">
        <authorList>
            <consortium name="EnsemblMetazoa"/>
        </authorList>
    </citation>
    <scope>IDENTIFICATION</scope>
</reference>
<dbReference type="PROSITE" id="PS50227">
    <property type="entry name" value="G_PROTEIN_RECEP_F2_3"/>
    <property type="match status" value="1"/>
</dbReference>
<feature type="transmembrane region" description="Helical" evidence="11">
    <location>
        <begin position="385"/>
        <end position="407"/>
    </location>
</feature>
<evidence type="ECO:0000256" key="6">
    <source>
        <dbReference type="ARBA" id="ARBA00023040"/>
    </source>
</evidence>
<dbReference type="AlphaFoldDB" id="A0AAR5QI61"/>
<comment type="similarity">
    <text evidence="2">Belongs to the G-protein coupled receptor 2 family.</text>
</comment>
<dbReference type="GO" id="GO:0007166">
    <property type="term" value="P:cell surface receptor signaling pathway"/>
    <property type="evidence" value="ECO:0007669"/>
    <property type="project" value="InterPro"/>
</dbReference>
<evidence type="ECO:0000259" key="12">
    <source>
        <dbReference type="PROSITE" id="PS50227"/>
    </source>
</evidence>
<dbReference type="Proteomes" id="UP000019118">
    <property type="component" value="Unassembled WGS sequence"/>
</dbReference>
<evidence type="ECO:0000313" key="14">
    <source>
        <dbReference type="EnsemblMetazoa" id="XP_019772886.1"/>
    </source>
</evidence>
<reference evidence="15" key="1">
    <citation type="journal article" date="2013" name="Genome Biol.">
        <title>Draft genome of the mountain pine beetle, Dendroctonus ponderosae Hopkins, a major forest pest.</title>
        <authorList>
            <person name="Keeling C.I."/>
            <person name="Yuen M.M."/>
            <person name="Liao N.Y."/>
            <person name="Docking T.R."/>
            <person name="Chan S.K."/>
            <person name="Taylor G.A."/>
            <person name="Palmquist D.L."/>
            <person name="Jackman S.D."/>
            <person name="Nguyen A."/>
            <person name="Li M."/>
            <person name="Henderson H."/>
            <person name="Janes J.K."/>
            <person name="Zhao Y."/>
            <person name="Pandoh P."/>
            <person name="Moore R."/>
            <person name="Sperling F.A."/>
            <person name="Huber D.P."/>
            <person name="Birol I."/>
            <person name="Jones S.J."/>
            <person name="Bohlmann J."/>
        </authorList>
    </citation>
    <scope>NUCLEOTIDE SEQUENCE</scope>
</reference>
<dbReference type="EnsemblMetazoa" id="XM_019917327.1">
    <property type="protein sequence ID" value="XP_019772886.1"/>
    <property type="gene ID" value="LOC109546378"/>
</dbReference>
<evidence type="ECO:0000313" key="15">
    <source>
        <dbReference type="Proteomes" id="UP000019118"/>
    </source>
</evidence>
<dbReference type="InterPro" id="IPR036445">
    <property type="entry name" value="GPCR_2_extracell_dom_sf"/>
</dbReference>
<dbReference type="KEGG" id="dpa:109546378"/>
<evidence type="ECO:0000256" key="5">
    <source>
        <dbReference type="ARBA" id="ARBA00022989"/>
    </source>
</evidence>
<evidence type="ECO:0000256" key="2">
    <source>
        <dbReference type="ARBA" id="ARBA00005314"/>
    </source>
</evidence>
<feature type="domain" description="G-protein coupled receptors family 2 profile 1" evidence="12">
    <location>
        <begin position="25"/>
        <end position="118"/>
    </location>
</feature>
<keyword evidence="6" id="KW-0297">G-protein coupled receptor</keyword>
<dbReference type="PRINTS" id="PR00249">
    <property type="entry name" value="GPCRSECRETIN"/>
</dbReference>
<keyword evidence="8" id="KW-0675">Receptor</keyword>
<evidence type="ECO:0000256" key="1">
    <source>
        <dbReference type="ARBA" id="ARBA00004651"/>
    </source>
</evidence>
<dbReference type="InterPro" id="IPR017983">
    <property type="entry name" value="GPCR_2_secretin-like_CS"/>
</dbReference>
<feature type="transmembrane region" description="Helical" evidence="11">
    <location>
        <begin position="179"/>
        <end position="196"/>
    </location>
</feature>
<evidence type="ECO:0000256" key="10">
    <source>
        <dbReference type="ARBA" id="ARBA00023224"/>
    </source>
</evidence>